<dbReference type="GO" id="GO:0051539">
    <property type="term" value="F:4 iron, 4 sulfur cluster binding"/>
    <property type="evidence" value="ECO:0007669"/>
    <property type="project" value="UniProtKB-KW"/>
</dbReference>
<evidence type="ECO:0000256" key="12">
    <source>
        <dbReference type="ARBA" id="ARBA00023012"/>
    </source>
</evidence>
<accession>A0A9D7F5P5</accession>
<keyword evidence="6" id="KW-0004">4Fe-4S</keyword>
<evidence type="ECO:0000256" key="5">
    <source>
        <dbReference type="ARBA" id="ARBA00017322"/>
    </source>
</evidence>
<dbReference type="CDD" id="cd16917">
    <property type="entry name" value="HATPase_UhpB-NarQ-NarX-like"/>
    <property type="match status" value="1"/>
</dbReference>
<dbReference type="PANTHER" id="PTHR24421">
    <property type="entry name" value="NITRATE/NITRITE SENSOR PROTEIN NARX-RELATED"/>
    <property type="match status" value="1"/>
</dbReference>
<organism evidence="18 19">
    <name type="scientific">Candidatus Propionivibrio dominans</name>
    <dbReference type="NCBI Taxonomy" id="2954373"/>
    <lineage>
        <taxon>Bacteria</taxon>
        <taxon>Pseudomonadati</taxon>
        <taxon>Pseudomonadota</taxon>
        <taxon>Betaproteobacteria</taxon>
        <taxon>Rhodocyclales</taxon>
        <taxon>Rhodocyclaceae</taxon>
        <taxon>Propionivibrio</taxon>
    </lineage>
</organism>
<dbReference type="InterPro" id="IPR004358">
    <property type="entry name" value="Sig_transdc_His_kin-like_C"/>
</dbReference>
<sequence length="264" mass="29385">MSVSPFREGVLVSHTDITARKQAEEKLREMAVELEARVSKRTKQLRRVSAQLTMSEERERRMLAQNLHDDLGQLLAIIKIKLTSLGDGSPRSSVNTIVELVDQADLAVRMITLQLSPPILHTLGLMPALDWLVEEMEHRYQLAVHIDHEGEPRPLVDEIQAMLFRSVRELLINVARHAKASDASLSCLCQGSQLIIAVSDNGCGFDPSQYLVGLSRRRGFGLCSIYERIINIGGEMEFDSSPGNGTTITMSIPYSIAAKEYQTS</sequence>
<evidence type="ECO:0000256" key="6">
    <source>
        <dbReference type="ARBA" id="ARBA00022485"/>
    </source>
</evidence>
<comment type="caution">
    <text evidence="18">The sequence shown here is derived from an EMBL/GenBank/DDBJ whole genome shotgun (WGS) entry which is preliminary data.</text>
</comment>
<dbReference type="PANTHER" id="PTHR24421:SF58">
    <property type="entry name" value="SIGNAL TRANSDUCTION HISTIDINE-PROTEIN KINASE_PHOSPHATASE UHPB"/>
    <property type="match status" value="1"/>
</dbReference>
<dbReference type="GO" id="GO:0046983">
    <property type="term" value="F:protein dimerization activity"/>
    <property type="evidence" value="ECO:0007669"/>
    <property type="project" value="InterPro"/>
</dbReference>
<evidence type="ECO:0000256" key="8">
    <source>
        <dbReference type="ARBA" id="ARBA00022679"/>
    </source>
</evidence>
<dbReference type="InterPro" id="IPR000700">
    <property type="entry name" value="PAS-assoc_C"/>
</dbReference>
<comment type="cofactor">
    <cofactor evidence="2">
        <name>[4Fe-4S] cluster</name>
        <dbReference type="ChEBI" id="CHEBI:49883"/>
    </cofactor>
</comment>
<gene>
    <name evidence="18" type="ORF">IPJ48_05385</name>
</gene>
<name>A0A9D7F5P5_9RHOO</name>
<dbReference type="AlphaFoldDB" id="A0A9D7F5P5"/>
<keyword evidence="13" id="KW-0411">Iron-sulfur</keyword>
<reference evidence="18" key="1">
    <citation type="submission" date="2020-10" db="EMBL/GenBank/DDBJ databases">
        <title>Connecting structure to function with the recovery of over 1000 high-quality activated sludge metagenome-assembled genomes encoding full-length rRNA genes using long-read sequencing.</title>
        <authorList>
            <person name="Singleton C.M."/>
            <person name="Petriglieri F."/>
            <person name="Kristensen J.M."/>
            <person name="Kirkegaard R.H."/>
            <person name="Michaelsen T.Y."/>
            <person name="Andersen M.H."/>
            <person name="Karst S.M."/>
            <person name="Dueholm M.S."/>
            <person name="Nielsen P.H."/>
            <person name="Albertsen M."/>
        </authorList>
    </citation>
    <scope>NUCLEOTIDE SEQUENCE</scope>
    <source>
        <strain evidence="18">EsbW_18-Q3-R4-48_MAXAC.044</strain>
    </source>
</reference>
<proteinExistence type="predicted"/>
<evidence type="ECO:0000313" key="18">
    <source>
        <dbReference type="EMBL" id="MBK7422559.1"/>
    </source>
</evidence>
<comment type="catalytic activity">
    <reaction evidence="1">
        <text>ATP + protein L-histidine = ADP + protein N-phospho-L-histidine.</text>
        <dbReference type="EC" id="2.7.13.3"/>
    </reaction>
</comment>
<dbReference type="PROSITE" id="PS50113">
    <property type="entry name" value="PAC"/>
    <property type="match status" value="1"/>
</dbReference>
<dbReference type="InterPro" id="IPR005467">
    <property type="entry name" value="His_kinase_dom"/>
</dbReference>
<keyword evidence="7" id="KW-0963">Cytoplasm</keyword>
<evidence type="ECO:0000256" key="1">
    <source>
        <dbReference type="ARBA" id="ARBA00000085"/>
    </source>
</evidence>
<dbReference type="Gene3D" id="3.30.565.10">
    <property type="entry name" value="Histidine kinase-like ATPase, C-terminal domain"/>
    <property type="match status" value="1"/>
</dbReference>
<dbReference type="Proteomes" id="UP000886602">
    <property type="component" value="Unassembled WGS sequence"/>
</dbReference>
<evidence type="ECO:0000256" key="13">
    <source>
        <dbReference type="ARBA" id="ARBA00023014"/>
    </source>
</evidence>
<protein>
    <recommendedName>
        <fullName evidence="5">Oxygen sensor histidine kinase NreB</fullName>
        <ecNumber evidence="4">2.7.13.3</ecNumber>
    </recommendedName>
    <alternativeName>
        <fullName evidence="15">Nitrogen regulation protein B</fullName>
    </alternativeName>
</protein>
<dbReference type="GO" id="GO:0000155">
    <property type="term" value="F:phosphorelay sensor kinase activity"/>
    <property type="evidence" value="ECO:0007669"/>
    <property type="project" value="InterPro"/>
</dbReference>
<dbReference type="SUPFAM" id="SSF55874">
    <property type="entry name" value="ATPase domain of HSP90 chaperone/DNA topoisomerase II/histidine kinase"/>
    <property type="match status" value="1"/>
</dbReference>
<keyword evidence="8" id="KW-0808">Transferase</keyword>
<evidence type="ECO:0000256" key="15">
    <source>
        <dbReference type="ARBA" id="ARBA00030800"/>
    </source>
</evidence>
<dbReference type="GO" id="GO:0005737">
    <property type="term" value="C:cytoplasm"/>
    <property type="evidence" value="ECO:0007669"/>
    <property type="project" value="UniProtKB-SubCell"/>
</dbReference>
<dbReference type="InterPro" id="IPR011712">
    <property type="entry name" value="Sig_transdc_His_kin_sub3_dim/P"/>
</dbReference>
<evidence type="ECO:0000256" key="14">
    <source>
        <dbReference type="ARBA" id="ARBA00024827"/>
    </source>
</evidence>
<dbReference type="Pfam" id="PF02518">
    <property type="entry name" value="HATPase_c"/>
    <property type="match status" value="1"/>
</dbReference>
<dbReference type="PROSITE" id="PS50109">
    <property type="entry name" value="HIS_KIN"/>
    <property type="match status" value="1"/>
</dbReference>
<dbReference type="EC" id="2.7.13.3" evidence="4"/>
<evidence type="ECO:0000256" key="9">
    <source>
        <dbReference type="ARBA" id="ARBA00022723"/>
    </source>
</evidence>
<dbReference type="Pfam" id="PF07730">
    <property type="entry name" value="HisKA_3"/>
    <property type="match status" value="1"/>
</dbReference>
<keyword evidence="10 18" id="KW-0418">Kinase</keyword>
<keyword evidence="9" id="KW-0479">Metal-binding</keyword>
<evidence type="ECO:0000256" key="11">
    <source>
        <dbReference type="ARBA" id="ARBA00023004"/>
    </source>
</evidence>
<evidence type="ECO:0000313" key="19">
    <source>
        <dbReference type="Proteomes" id="UP000886602"/>
    </source>
</evidence>
<dbReference type="GO" id="GO:0016020">
    <property type="term" value="C:membrane"/>
    <property type="evidence" value="ECO:0007669"/>
    <property type="project" value="InterPro"/>
</dbReference>
<dbReference type="InterPro" id="IPR003594">
    <property type="entry name" value="HATPase_dom"/>
</dbReference>
<dbReference type="EMBL" id="JADJNC010000008">
    <property type="protein sequence ID" value="MBK7422559.1"/>
    <property type="molecule type" value="Genomic_DNA"/>
</dbReference>
<evidence type="ECO:0000256" key="2">
    <source>
        <dbReference type="ARBA" id="ARBA00001966"/>
    </source>
</evidence>
<evidence type="ECO:0000256" key="10">
    <source>
        <dbReference type="ARBA" id="ARBA00022777"/>
    </source>
</evidence>
<dbReference type="GO" id="GO:0046872">
    <property type="term" value="F:metal ion binding"/>
    <property type="evidence" value="ECO:0007669"/>
    <property type="project" value="UniProtKB-KW"/>
</dbReference>
<comment type="subcellular location">
    <subcellularLocation>
        <location evidence="3">Cytoplasm</location>
    </subcellularLocation>
</comment>
<dbReference type="PRINTS" id="PR00344">
    <property type="entry name" value="BCTRLSENSOR"/>
</dbReference>
<keyword evidence="12" id="KW-0902">Two-component regulatory system</keyword>
<dbReference type="SMART" id="SM00387">
    <property type="entry name" value="HATPase_c"/>
    <property type="match status" value="1"/>
</dbReference>
<dbReference type="InterPro" id="IPR036890">
    <property type="entry name" value="HATPase_C_sf"/>
</dbReference>
<feature type="domain" description="Histidine kinase" evidence="16">
    <location>
        <begin position="62"/>
        <end position="256"/>
    </location>
</feature>
<keyword evidence="11" id="KW-0408">Iron</keyword>
<evidence type="ECO:0000256" key="3">
    <source>
        <dbReference type="ARBA" id="ARBA00004496"/>
    </source>
</evidence>
<dbReference type="InterPro" id="IPR050482">
    <property type="entry name" value="Sensor_HK_TwoCompSys"/>
</dbReference>
<evidence type="ECO:0000259" key="17">
    <source>
        <dbReference type="PROSITE" id="PS50113"/>
    </source>
</evidence>
<evidence type="ECO:0000259" key="16">
    <source>
        <dbReference type="PROSITE" id="PS50109"/>
    </source>
</evidence>
<evidence type="ECO:0000256" key="7">
    <source>
        <dbReference type="ARBA" id="ARBA00022490"/>
    </source>
</evidence>
<feature type="domain" description="PAC" evidence="17">
    <location>
        <begin position="1"/>
        <end position="29"/>
    </location>
</feature>
<evidence type="ECO:0000256" key="4">
    <source>
        <dbReference type="ARBA" id="ARBA00012438"/>
    </source>
</evidence>
<dbReference type="Gene3D" id="1.20.5.1930">
    <property type="match status" value="1"/>
</dbReference>
<comment type="function">
    <text evidence="14">Member of the two-component regulatory system NreB/NreC involved in the control of dissimilatory nitrate/nitrite reduction in response to oxygen. NreB functions as a direct oxygen sensor histidine kinase which is autophosphorylated, in the absence of oxygen, probably at the conserved histidine residue, and transfers its phosphate group probably to a conserved aspartate residue of NreC. NreB/NreC activates the expression of the nitrate (narGHJI) and nitrite (nir) reductase operons, as well as the putative nitrate transporter gene narT.</text>
</comment>